<reference evidence="4" key="1">
    <citation type="submission" date="2016-10" db="EMBL/GenBank/DDBJ databases">
        <authorList>
            <person name="Varghese N."/>
            <person name="Submissions S."/>
        </authorList>
    </citation>
    <scope>NUCLEOTIDE SEQUENCE [LARGE SCALE GENOMIC DNA]</scope>
    <source>
        <strain evidence="4">DSM 45245</strain>
    </source>
</reference>
<dbReference type="RefSeq" id="WP_425435399.1">
    <property type="nucleotide sequence ID" value="NZ_FNPH01000004.1"/>
</dbReference>
<keyword evidence="1" id="KW-0732">Signal</keyword>
<evidence type="ECO:0000256" key="1">
    <source>
        <dbReference type="SAM" id="SignalP"/>
    </source>
</evidence>
<feature type="chain" id="PRO_5038762807" evidence="1">
    <location>
        <begin position="36"/>
        <end position="243"/>
    </location>
</feature>
<evidence type="ECO:0000313" key="4">
    <source>
        <dbReference type="Proteomes" id="UP000242415"/>
    </source>
</evidence>
<evidence type="ECO:0000313" key="3">
    <source>
        <dbReference type="EMBL" id="SDY99770.1"/>
    </source>
</evidence>
<dbReference type="InterPro" id="IPR039564">
    <property type="entry name" value="Peptidase_C39-like"/>
</dbReference>
<feature type="domain" description="Peptidase C39-like" evidence="2">
    <location>
        <begin position="81"/>
        <end position="217"/>
    </location>
</feature>
<name>A0A1H3PFB3_9ACTN</name>
<evidence type="ECO:0000259" key="2">
    <source>
        <dbReference type="Pfam" id="PF13529"/>
    </source>
</evidence>
<dbReference type="Proteomes" id="UP000242415">
    <property type="component" value="Unassembled WGS sequence"/>
</dbReference>
<dbReference type="STRING" id="405436.SAMN05444365_104493"/>
<gene>
    <name evidence="3" type="ORF">SAMN05444365_104493</name>
</gene>
<dbReference type="Pfam" id="PF13529">
    <property type="entry name" value="Peptidase_C39_2"/>
    <property type="match status" value="1"/>
</dbReference>
<sequence>MNTIFGRWLPAIAHSSARKAVLAAAGLALAGGAVAGPAVSAAHAAPAGTHVATQAAVAAPKAPEAKPELAVNAAPAKALPHDHQLQPNYYYCGPAATRIALSADGHAMDMDAIAAKLGTTTDGTNSAEDITRVLNGVLGGDTYKMTTIPGPTAKPAEVDKLKADVVRAVDGGRAVVANIAGTATDIEGGSHSFEGGHYLTVVGYSDKGNTVEIADPANPAGAVTYKMTTDTLANWIATRGYAA</sequence>
<protein>
    <submittedName>
        <fullName evidence="3">Peptidase_C39 like family protein</fullName>
    </submittedName>
</protein>
<dbReference type="AlphaFoldDB" id="A0A1H3PFB3"/>
<organism evidence="3 4">
    <name type="scientific">Micromonospora pattaloongensis</name>
    <dbReference type="NCBI Taxonomy" id="405436"/>
    <lineage>
        <taxon>Bacteria</taxon>
        <taxon>Bacillati</taxon>
        <taxon>Actinomycetota</taxon>
        <taxon>Actinomycetes</taxon>
        <taxon>Micromonosporales</taxon>
        <taxon>Micromonosporaceae</taxon>
        <taxon>Micromonospora</taxon>
    </lineage>
</organism>
<accession>A0A1H3PFB3</accession>
<proteinExistence type="predicted"/>
<dbReference type="Gene3D" id="3.90.70.10">
    <property type="entry name" value="Cysteine proteinases"/>
    <property type="match status" value="1"/>
</dbReference>
<keyword evidence="4" id="KW-1185">Reference proteome</keyword>
<dbReference type="InterPro" id="IPR038765">
    <property type="entry name" value="Papain-like_cys_pep_sf"/>
</dbReference>
<dbReference type="SUPFAM" id="SSF54001">
    <property type="entry name" value="Cysteine proteinases"/>
    <property type="match status" value="1"/>
</dbReference>
<dbReference type="EMBL" id="FNPH01000004">
    <property type="protein sequence ID" value="SDY99770.1"/>
    <property type="molecule type" value="Genomic_DNA"/>
</dbReference>
<feature type="signal peptide" evidence="1">
    <location>
        <begin position="1"/>
        <end position="35"/>
    </location>
</feature>